<evidence type="ECO:0000313" key="3">
    <source>
        <dbReference type="Proteomes" id="UP001163152"/>
    </source>
</evidence>
<keyword evidence="1" id="KW-1133">Transmembrane helix</keyword>
<reference evidence="2" key="1">
    <citation type="submission" date="2022-12" db="EMBL/GenBank/DDBJ databases">
        <title>Polyphasic identification of a Novel Hot-Spring Cyanobacterium Ocullathermofonsia sinensis gen nov. sp. nov. and Genomic Insights on its Adaptations to the Thermal Habitat.</title>
        <authorList>
            <person name="Daroch M."/>
            <person name="Tang J."/>
            <person name="Jiang Y."/>
        </authorList>
    </citation>
    <scope>NUCLEOTIDE SEQUENCE</scope>
    <source>
        <strain evidence="2">PKUAC-SCTA174</strain>
    </source>
</reference>
<dbReference type="AlphaFoldDB" id="A0A9E9C762"/>
<accession>A0A9E9C762</accession>
<proteinExistence type="predicted"/>
<organism evidence="2 3">
    <name type="scientific">Thermocoleostomius sinensis A174</name>
    <dbReference type="NCBI Taxonomy" id="2016057"/>
    <lineage>
        <taxon>Bacteria</taxon>
        <taxon>Bacillati</taxon>
        <taxon>Cyanobacteriota</taxon>
        <taxon>Cyanophyceae</taxon>
        <taxon>Oculatellales</taxon>
        <taxon>Oculatellaceae</taxon>
        <taxon>Thermocoleostomius</taxon>
    </lineage>
</organism>
<feature type="transmembrane region" description="Helical" evidence="1">
    <location>
        <begin position="238"/>
        <end position="258"/>
    </location>
</feature>
<keyword evidence="3" id="KW-1185">Reference proteome</keyword>
<evidence type="ECO:0000313" key="2">
    <source>
        <dbReference type="EMBL" id="WAL58923.1"/>
    </source>
</evidence>
<feature type="transmembrane region" description="Helical" evidence="1">
    <location>
        <begin position="92"/>
        <end position="115"/>
    </location>
</feature>
<dbReference type="InterPro" id="IPR047709">
    <property type="entry name" value="HpsJ-like"/>
</dbReference>
<protein>
    <submittedName>
        <fullName evidence="2">HpsJ family protein</fullName>
    </submittedName>
</protein>
<gene>
    <name evidence="2" type="ORF">OXH18_17325</name>
</gene>
<keyword evidence="1" id="KW-0812">Transmembrane</keyword>
<dbReference type="NCBIfam" id="NF038305">
    <property type="entry name" value="HpsJ_fam"/>
    <property type="match status" value="1"/>
</dbReference>
<evidence type="ECO:0000256" key="1">
    <source>
        <dbReference type="SAM" id="Phobius"/>
    </source>
</evidence>
<name>A0A9E9C762_9CYAN</name>
<sequence length="269" mass="29441">MKAATSSPSPSFTSLILKLAGLLLILGVLVDGLIAAFPPDFTNSQWVATLINEWVGRGNIALVGLALIFFGVWVGHYAGGVEPSRQPLAKGWLFWSLAFSLLFGTLFLLMAPIYVRSSQLASASETRQINEAAAAAETQLNNQLEAQRSQVSAVLSNQELLAQLQQQLQASSELSEQEQTFLQGIQDILQEVESDPSALDRKVEEARSEGLQEIRAQQQQAIADLTTEMRKSRYRVTLNSLLFAVAAFGLAISTFRALQQSSRSKRMAR</sequence>
<dbReference type="EMBL" id="CP113797">
    <property type="protein sequence ID" value="WAL58923.1"/>
    <property type="molecule type" value="Genomic_DNA"/>
</dbReference>
<dbReference type="RefSeq" id="WP_268608378.1">
    <property type="nucleotide sequence ID" value="NZ_CP113797.1"/>
</dbReference>
<dbReference type="Proteomes" id="UP001163152">
    <property type="component" value="Chromosome"/>
</dbReference>
<feature type="transmembrane region" description="Helical" evidence="1">
    <location>
        <begin position="60"/>
        <end position="80"/>
    </location>
</feature>
<dbReference type="KEGG" id="tsin:OXH18_17325"/>
<keyword evidence="1" id="KW-0472">Membrane</keyword>